<dbReference type="PANTHER" id="PTHR10224">
    <property type="entry name" value="ES1 PROTEIN HOMOLOG, MITOCHONDRIAL"/>
    <property type="match status" value="1"/>
</dbReference>
<gene>
    <name evidence="2" type="primary">elbB</name>
    <name evidence="2" type="ORF">KDA27_08060</name>
</gene>
<dbReference type="InterPro" id="IPR029062">
    <property type="entry name" value="Class_I_gatase-like"/>
</dbReference>
<dbReference type="NCBIfam" id="NF008747">
    <property type="entry name" value="PRK11780.1"/>
    <property type="match status" value="1"/>
</dbReference>
<evidence type="ECO:0000313" key="2">
    <source>
        <dbReference type="EMBL" id="MCA9755739.1"/>
    </source>
</evidence>
<sequence>MNQKRIGVLLSGCGVKDGTEIHEAVLTLLALDRAGAVSICMAPDKEKADVVDHVTDKTSHEKRNVLAESARIARGNISNLEQVDANLLDGLIIPGGFGAAKNLCNFATAGEKCVVDPNVATLLRTLHEQNKPIAALCIAPTVLASVFGKDLHPTLTVGNDPDTAAKIEKMGAKHQPVEPTQVVIDTENGFITTPCYMTAESINEIATGTEKAVTALLSLTRVEATV</sequence>
<evidence type="ECO:0000259" key="1">
    <source>
        <dbReference type="Pfam" id="PF01965"/>
    </source>
</evidence>
<dbReference type="Gene3D" id="3.40.50.880">
    <property type="match status" value="1"/>
</dbReference>
<dbReference type="PANTHER" id="PTHR10224:SF12">
    <property type="entry name" value="GLYOXALASE ELBB"/>
    <property type="match status" value="1"/>
</dbReference>
<accession>A0A956NAS6</accession>
<dbReference type="EC" id="4.2.1.-" evidence="2"/>
<protein>
    <submittedName>
        <fullName evidence="2">Isoprenoid biosynthesis glyoxalase ElbB</fullName>
        <ecNumber evidence="2">4.2.1.-</ecNumber>
    </submittedName>
</protein>
<proteinExistence type="predicted"/>
<dbReference type="InterPro" id="IPR026041">
    <property type="entry name" value="ElbB"/>
</dbReference>
<dbReference type="Proteomes" id="UP000739538">
    <property type="component" value="Unassembled WGS sequence"/>
</dbReference>
<keyword evidence="2" id="KW-0456">Lyase</keyword>
<dbReference type="EMBL" id="JAGQHS010000031">
    <property type="protein sequence ID" value="MCA9755739.1"/>
    <property type="molecule type" value="Genomic_DNA"/>
</dbReference>
<name>A0A956NAS6_UNCEI</name>
<dbReference type="SUPFAM" id="SSF52317">
    <property type="entry name" value="Class I glutamine amidotransferase-like"/>
    <property type="match status" value="1"/>
</dbReference>
<evidence type="ECO:0000313" key="3">
    <source>
        <dbReference type="Proteomes" id="UP000739538"/>
    </source>
</evidence>
<dbReference type="AlphaFoldDB" id="A0A956NAS6"/>
<dbReference type="InterPro" id="IPR002818">
    <property type="entry name" value="DJ-1/PfpI"/>
</dbReference>
<dbReference type="Pfam" id="PF01965">
    <property type="entry name" value="DJ-1_PfpI"/>
    <property type="match status" value="1"/>
</dbReference>
<reference evidence="2" key="1">
    <citation type="submission" date="2020-04" db="EMBL/GenBank/DDBJ databases">
        <authorList>
            <person name="Zhang T."/>
        </authorList>
    </citation>
    <scope>NUCLEOTIDE SEQUENCE</scope>
    <source>
        <strain evidence="2">HKST-UBA02</strain>
    </source>
</reference>
<reference evidence="2" key="2">
    <citation type="journal article" date="2021" name="Microbiome">
        <title>Successional dynamics and alternative stable states in a saline activated sludge microbial community over 9 years.</title>
        <authorList>
            <person name="Wang Y."/>
            <person name="Ye J."/>
            <person name="Ju F."/>
            <person name="Liu L."/>
            <person name="Boyd J.A."/>
            <person name="Deng Y."/>
            <person name="Parks D.H."/>
            <person name="Jiang X."/>
            <person name="Yin X."/>
            <person name="Woodcroft B.J."/>
            <person name="Tyson G.W."/>
            <person name="Hugenholtz P."/>
            <person name="Polz M.F."/>
            <person name="Zhang T."/>
        </authorList>
    </citation>
    <scope>NUCLEOTIDE SEQUENCE</scope>
    <source>
        <strain evidence="2">HKST-UBA02</strain>
    </source>
</reference>
<feature type="domain" description="DJ-1/PfpI" evidence="1">
    <location>
        <begin position="80"/>
        <end position="145"/>
    </location>
</feature>
<dbReference type="PIRSF" id="PIRSF006320">
    <property type="entry name" value="Elb2"/>
    <property type="match status" value="1"/>
</dbReference>
<organism evidence="2 3">
    <name type="scientific">Eiseniibacteriota bacterium</name>
    <dbReference type="NCBI Taxonomy" id="2212470"/>
    <lineage>
        <taxon>Bacteria</taxon>
        <taxon>Candidatus Eiseniibacteriota</taxon>
    </lineage>
</organism>
<dbReference type="GO" id="GO:0016829">
    <property type="term" value="F:lyase activity"/>
    <property type="evidence" value="ECO:0007669"/>
    <property type="project" value="UniProtKB-KW"/>
</dbReference>
<comment type="caution">
    <text evidence="2">The sequence shown here is derived from an EMBL/GenBank/DDBJ whole genome shotgun (WGS) entry which is preliminary data.</text>
</comment>